<gene>
    <name evidence="1" type="ORF">UFOVP633_25</name>
</gene>
<organism evidence="1">
    <name type="scientific">uncultured Caudovirales phage</name>
    <dbReference type="NCBI Taxonomy" id="2100421"/>
    <lineage>
        <taxon>Viruses</taxon>
        <taxon>Duplodnaviria</taxon>
        <taxon>Heunggongvirae</taxon>
        <taxon>Uroviricota</taxon>
        <taxon>Caudoviricetes</taxon>
        <taxon>Peduoviridae</taxon>
        <taxon>Maltschvirus</taxon>
        <taxon>Maltschvirus maltsch</taxon>
    </lineage>
</organism>
<proteinExistence type="predicted"/>
<reference evidence="1" key="1">
    <citation type="submission" date="2020-04" db="EMBL/GenBank/DDBJ databases">
        <authorList>
            <person name="Chiriac C."/>
            <person name="Salcher M."/>
            <person name="Ghai R."/>
            <person name="Kavagutti S V."/>
        </authorList>
    </citation>
    <scope>NUCLEOTIDE SEQUENCE</scope>
</reference>
<protein>
    <submittedName>
        <fullName evidence="1">Uncharacterized protein</fullName>
    </submittedName>
</protein>
<evidence type="ECO:0000313" key="1">
    <source>
        <dbReference type="EMBL" id="CAB4154185.1"/>
    </source>
</evidence>
<accession>A0A6J5NAP9</accession>
<name>A0A6J5NAP9_9CAUD</name>
<dbReference type="EMBL" id="LR796610">
    <property type="protein sequence ID" value="CAB4154185.1"/>
    <property type="molecule type" value="Genomic_DNA"/>
</dbReference>
<sequence>MNNNFQKVMDAIAEMKQIFSAKVATSFSEATLLDGTTIQYEGELAVGTPVFVMDTDMNAIPASEGTYDLAGDMEGVQIVVDADGIITEVIDAREEAPADVTDEESAPIEEAMSAEKVEEIISAKLGAFSTSIEKIAEMMSAIVEENESFKSEIETLKNEFTAFKGTPTDATNEKNKFSRQNTTLTARQKFLLNNKND</sequence>